<evidence type="ECO:0000256" key="1">
    <source>
        <dbReference type="SAM" id="SignalP"/>
    </source>
</evidence>
<feature type="signal peptide" evidence="1">
    <location>
        <begin position="1"/>
        <end position="34"/>
    </location>
</feature>
<dbReference type="PANTHER" id="PTHR19328">
    <property type="entry name" value="HEDGEHOG-INTERACTING PROTEIN"/>
    <property type="match status" value="1"/>
</dbReference>
<dbReference type="Pfam" id="PF07995">
    <property type="entry name" value="GSDH"/>
    <property type="match status" value="1"/>
</dbReference>
<dbReference type="SUPFAM" id="SSF50952">
    <property type="entry name" value="Soluble quinoprotein glucose dehydrogenase"/>
    <property type="match status" value="1"/>
</dbReference>
<protein>
    <submittedName>
        <fullName evidence="3">PQQ-dependent sugar dehydrogenase</fullName>
    </submittedName>
</protein>
<proteinExistence type="predicted"/>
<accession>A0A936ZKB2</accession>
<dbReference type="AlphaFoldDB" id="A0A936ZKB2"/>
<dbReference type="PANTHER" id="PTHR19328:SF13">
    <property type="entry name" value="HIPL1 PROTEIN"/>
    <property type="match status" value="1"/>
</dbReference>
<evidence type="ECO:0000259" key="2">
    <source>
        <dbReference type="Pfam" id="PF07995"/>
    </source>
</evidence>
<dbReference type="InterPro" id="IPR011042">
    <property type="entry name" value="6-blade_b-propeller_TolB-like"/>
</dbReference>
<dbReference type="InterPro" id="IPR011041">
    <property type="entry name" value="Quinoprot_gluc/sorb_DH_b-prop"/>
</dbReference>
<dbReference type="EMBL" id="JAEQNA010000001">
    <property type="protein sequence ID" value="MBL0419296.1"/>
    <property type="molecule type" value="Genomic_DNA"/>
</dbReference>
<dbReference type="InterPro" id="IPR012938">
    <property type="entry name" value="Glc/Sorbosone_DH"/>
</dbReference>
<evidence type="ECO:0000313" key="4">
    <source>
        <dbReference type="Proteomes" id="UP000613011"/>
    </source>
</evidence>
<gene>
    <name evidence="3" type="ORF">JI739_02945</name>
</gene>
<organism evidence="3 4">
    <name type="scientific">Ramlibacter aurantiacus</name>
    <dbReference type="NCBI Taxonomy" id="2801330"/>
    <lineage>
        <taxon>Bacteria</taxon>
        <taxon>Pseudomonadati</taxon>
        <taxon>Pseudomonadota</taxon>
        <taxon>Betaproteobacteria</taxon>
        <taxon>Burkholderiales</taxon>
        <taxon>Comamonadaceae</taxon>
        <taxon>Ramlibacter</taxon>
    </lineage>
</organism>
<dbReference type="Gene3D" id="2.120.10.30">
    <property type="entry name" value="TolB, C-terminal domain"/>
    <property type="match status" value="1"/>
</dbReference>
<name>A0A936ZKB2_9BURK</name>
<dbReference type="Proteomes" id="UP000613011">
    <property type="component" value="Unassembled WGS sequence"/>
</dbReference>
<comment type="caution">
    <text evidence="3">The sequence shown here is derived from an EMBL/GenBank/DDBJ whole genome shotgun (WGS) entry which is preliminary data.</text>
</comment>
<feature type="domain" description="Glucose/Sorbosone dehydrogenase" evidence="2">
    <location>
        <begin position="53"/>
        <end position="407"/>
    </location>
</feature>
<reference evidence="3" key="1">
    <citation type="submission" date="2021-01" db="EMBL/GenBank/DDBJ databases">
        <title>Ramlibacter sp. strain AW1 16S ribosomal RNA gene Genome sequencing and assembly.</title>
        <authorList>
            <person name="Kang M."/>
        </authorList>
    </citation>
    <scope>NUCLEOTIDE SEQUENCE</scope>
    <source>
        <strain evidence="3">AW1</strain>
    </source>
</reference>
<keyword evidence="1" id="KW-0732">Signal</keyword>
<feature type="chain" id="PRO_5037267664" evidence="1">
    <location>
        <begin position="35"/>
        <end position="412"/>
    </location>
</feature>
<sequence length="412" mass="43737">MDQDLMSSFPLRTPSGVLASALVGLAATVLPASAAAPSAETPKLNRTVVMSGLQEPWDIAFTPDGVMLFTEKCRGLSARLPDGKTVRLFGTSGSALVAPDLFCQGQSGVHGVAVDPDFAKGTRYIYVFMASRMRTPATNRVVRLALNADATGVDQRTDIIDDIAYKQEANAVGAAGAHSGGRIRFGPDGFLYVASGDNHNATLPQDLKRLGGKVLRVDRDGKAAPGNSTPAGGDPRIFTYGHRNVQGITFRPAGQPNAGQPFTAEHGPNHSDEVTALVAGGNAGWDPQKRPGLRCPDDYCGYAGSPTTMPMTDTQRFPQAMPPSWVNNGSGRGMSAAQFLSGDPWKGWNGRMLVSLMRGQRIVVLTLDPRGMAIDDATVDLPSTRTRALVQGPDGYLYTANDDGEIWRVVPN</sequence>
<keyword evidence="4" id="KW-1185">Reference proteome</keyword>
<evidence type="ECO:0000313" key="3">
    <source>
        <dbReference type="EMBL" id="MBL0419296.1"/>
    </source>
</evidence>